<comment type="caution">
    <text evidence="2">The sequence shown here is derived from an EMBL/GenBank/DDBJ whole genome shotgun (WGS) entry which is preliminary data.</text>
</comment>
<feature type="compositionally biased region" description="Basic and acidic residues" evidence="1">
    <location>
        <begin position="351"/>
        <end position="363"/>
    </location>
</feature>
<proteinExistence type="predicted"/>
<feature type="compositionally biased region" description="Polar residues" evidence="1">
    <location>
        <begin position="623"/>
        <end position="633"/>
    </location>
</feature>
<feature type="region of interest" description="Disordered" evidence="1">
    <location>
        <begin position="349"/>
        <end position="460"/>
    </location>
</feature>
<organism evidence="2 3">
    <name type="scientific">Nonomuraea typhae</name>
    <dbReference type="NCBI Taxonomy" id="2603600"/>
    <lineage>
        <taxon>Bacteria</taxon>
        <taxon>Bacillati</taxon>
        <taxon>Actinomycetota</taxon>
        <taxon>Actinomycetes</taxon>
        <taxon>Streptosporangiales</taxon>
        <taxon>Streptosporangiaceae</taxon>
        <taxon>Nonomuraea</taxon>
    </lineage>
</organism>
<feature type="compositionally biased region" description="Low complexity" evidence="1">
    <location>
        <begin position="690"/>
        <end position="709"/>
    </location>
</feature>
<dbReference type="EMBL" id="JBITGY010000001">
    <property type="protein sequence ID" value="MFI6496756.1"/>
    <property type="molecule type" value="Genomic_DNA"/>
</dbReference>
<accession>A0ABW7YLI7</accession>
<dbReference type="Proteomes" id="UP001612741">
    <property type="component" value="Unassembled WGS sequence"/>
</dbReference>
<feature type="compositionally biased region" description="Polar residues" evidence="1">
    <location>
        <begin position="715"/>
        <end position="734"/>
    </location>
</feature>
<keyword evidence="3" id="KW-1185">Reference proteome</keyword>
<feature type="compositionally biased region" description="Low complexity" evidence="1">
    <location>
        <begin position="293"/>
        <end position="304"/>
    </location>
</feature>
<feature type="compositionally biased region" description="Low complexity" evidence="1">
    <location>
        <begin position="597"/>
        <end position="606"/>
    </location>
</feature>
<dbReference type="Gene3D" id="1.10.1740.10">
    <property type="match status" value="1"/>
</dbReference>
<evidence type="ECO:0008006" key="4">
    <source>
        <dbReference type="Google" id="ProtNLM"/>
    </source>
</evidence>
<feature type="compositionally biased region" description="Polar residues" evidence="1">
    <location>
        <begin position="751"/>
        <end position="760"/>
    </location>
</feature>
<evidence type="ECO:0000313" key="2">
    <source>
        <dbReference type="EMBL" id="MFI6496756.1"/>
    </source>
</evidence>
<feature type="region of interest" description="Disordered" evidence="1">
    <location>
        <begin position="258"/>
        <end position="307"/>
    </location>
</feature>
<feature type="compositionally biased region" description="Low complexity" evidence="1">
    <location>
        <begin position="761"/>
        <end position="773"/>
    </location>
</feature>
<evidence type="ECO:0000313" key="3">
    <source>
        <dbReference type="Proteomes" id="UP001612741"/>
    </source>
</evidence>
<gene>
    <name evidence="2" type="ORF">ACIBG2_05205</name>
</gene>
<feature type="compositionally biased region" description="Basic and acidic residues" evidence="1">
    <location>
        <begin position="636"/>
        <end position="671"/>
    </location>
</feature>
<dbReference type="RefSeq" id="WP_397079094.1">
    <property type="nucleotide sequence ID" value="NZ_JBITGY010000001.1"/>
</dbReference>
<reference evidence="2 3" key="1">
    <citation type="submission" date="2024-10" db="EMBL/GenBank/DDBJ databases">
        <title>The Natural Products Discovery Center: Release of the First 8490 Sequenced Strains for Exploring Actinobacteria Biosynthetic Diversity.</title>
        <authorList>
            <person name="Kalkreuter E."/>
            <person name="Kautsar S.A."/>
            <person name="Yang D."/>
            <person name="Bader C.D."/>
            <person name="Teijaro C.N."/>
            <person name="Fluegel L."/>
            <person name="Davis C.M."/>
            <person name="Simpson J.R."/>
            <person name="Lauterbach L."/>
            <person name="Steele A.D."/>
            <person name="Gui C."/>
            <person name="Meng S."/>
            <person name="Li G."/>
            <person name="Viehrig K."/>
            <person name="Ye F."/>
            <person name="Su P."/>
            <person name="Kiefer A.F."/>
            <person name="Nichols A."/>
            <person name="Cepeda A.J."/>
            <person name="Yan W."/>
            <person name="Fan B."/>
            <person name="Jiang Y."/>
            <person name="Adhikari A."/>
            <person name="Zheng C.-J."/>
            <person name="Schuster L."/>
            <person name="Cowan T.M."/>
            <person name="Smanski M.J."/>
            <person name="Chevrette M.G."/>
            <person name="De Carvalho L.P.S."/>
            <person name="Shen B."/>
        </authorList>
    </citation>
    <scope>NUCLEOTIDE SEQUENCE [LARGE SCALE GENOMIC DNA]</scope>
    <source>
        <strain evidence="2 3">NPDC050545</strain>
    </source>
</reference>
<evidence type="ECO:0000256" key="1">
    <source>
        <dbReference type="SAM" id="MobiDB-lite"/>
    </source>
</evidence>
<feature type="region of interest" description="Disordered" evidence="1">
    <location>
        <begin position="562"/>
        <end position="781"/>
    </location>
</feature>
<name>A0ABW7YLI7_9ACTN</name>
<sequence>MSRELCEQYGPHLYDYCRTELGESDAELAAAGTLLTASARAASVADPAALRPWLYALARTHRATLSAARPASIGSWARPGQSGLLPEALIALDAPHRELLDLSVRHGLPHTELAVLFDVSVSLVDATVREAAWRLETWLGAVTAARAADGCVQLAAWVAEWAASPSRSTRARLGRHLYGCPSCLAVPRGLPATALLTRLPIATPRRPLAGLLPLAAPLPGGAVAWRADGFPVQTHDLDDVPPARLADGAALAATPDYVAQSAQDPRPSPGIHARPHSRQTSTRAAHAAQRPSTPVAGPTTATGARVWPGAGAAASGRILLSAPTPFDVEPDPPDEDAADSGYLDALIALGADRDSGPPRRTNPDIEDTDPSIGPPAAFGGRRERATSPGRAHPYATHIGTGPAGDAQDAEDRPYGTPDAGGRPYGIPDATAEPYGIPESEARPSGMRESGPAAEAGPYGIPDAEAGAYDVPGSAIKPYGEPFDGVSYELPASEAPLAEDEFRAWERQGGKWEEFWEDRPDEADPEARITVRSVARVTLLVGAGVLVAGLAWSGIHSRPRPAAVEEAAVPQPHPVITLTDQPVGDSAVEVPPEEVQHEPAPAEGQPVRTPPPTKRPVTSRVTTDSGPQPSATKKPTTKAEDDGPREPTGRPTTREPVKEPTREPERDPDKQLKTTQPLAKQALPKPPAPTARLASSSASLGSGRSGSLALDCDGTCQVTSASGSPGISVAGTTYTVEAPDSRPGCPGPPTGESGSVTVSWSGTKTGDGTTTEGTTTGGGTLTLSVSWTVSKDKGTFVPDMKGGGYWSNCSPLSANG</sequence>
<protein>
    <recommendedName>
        <fullName evidence="4">Sigma-70 family RNA polymerase sigma factor</fullName>
    </recommendedName>
</protein>